<protein>
    <submittedName>
        <fullName evidence="5">TetR family transcriptional regulator</fullName>
    </submittedName>
</protein>
<dbReference type="SUPFAM" id="SSF46689">
    <property type="entry name" value="Homeodomain-like"/>
    <property type="match status" value="1"/>
</dbReference>
<dbReference type="InterPro" id="IPR009057">
    <property type="entry name" value="Homeodomain-like_sf"/>
</dbReference>
<dbReference type="Pfam" id="PF00440">
    <property type="entry name" value="TetR_N"/>
    <property type="match status" value="1"/>
</dbReference>
<feature type="domain" description="HTH tetR-type" evidence="4">
    <location>
        <begin position="4"/>
        <end position="64"/>
    </location>
</feature>
<comment type="caution">
    <text evidence="5">The sequence shown here is derived from an EMBL/GenBank/DDBJ whole genome shotgun (WGS) entry which is preliminary data.</text>
</comment>
<evidence type="ECO:0000256" key="1">
    <source>
        <dbReference type="ARBA" id="ARBA00022491"/>
    </source>
</evidence>
<dbReference type="PROSITE" id="PS50977">
    <property type="entry name" value="HTH_TETR_2"/>
    <property type="match status" value="1"/>
</dbReference>
<gene>
    <name evidence="5" type="ORF">MACH08_03160</name>
</gene>
<dbReference type="EMBL" id="BSKO01000001">
    <property type="protein sequence ID" value="GLO64532.1"/>
    <property type="molecule type" value="Genomic_DNA"/>
</dbReference>
<evidence type="ECO:0000256" key="3">
    <source>
        <dbReference type="PROSITE-ProRule" id="PRU00335"/>
    </source>
</evidence>
<evidence type="ECO:0000313" key="5">
    <source>
        <dbReference type="EMBL" id="GLO64532.1"/>
    </source>
</evidence>
<dbReference type="Proteomes" id="UP001275436">
    <property type="component" value="Unassembled WGS sequence"/>
</dbReference>
<dbReference type="InterPro" id="IPR036271">
    <property type="entry name" value="Tet_transcr_reg_TetR-rel_C_sf"/>
</dbReference>
<keyword evidence="6" id="KW-1185">Reference proteome</keyword>
<dbReference type="RefSeq" id="WP_317957609.1">
    <property type="nucleotide sequence ID" value="NZ_BSKO01000001.1"/>
</dbReference>
<accession>A0ABQ5TEN8</accession>
<keyword evidence="2 3" id="KW-0238">DNA-binding</keyword>
<dbReference type="SUPFAM" id="SSF48498">
    <property type="entry name" value="Tetracyclin repressor-like, C-terminal domain"/>
    <property type="match status" value="1"/>
</dbReference>
<name>A0ABQ5TEN8_9BACI</name>
<feature type="DNA-binding region" description="H-T-H motif" evidence="3">
    <location>
        <begin position="27"/>
        <end position="46"/>
    </location>
</feature>
<keyword evidence="1" id="KW-0678">Repressor</keyword>
<evidence type="ECO:0000259" key="4">
    <source>
        <dbReference type="PROSITE" id="PS50977"/>
    </source>
</evidence>
<evidence type="ECO:0000256" key="2">
    <source>
        <dbReference type="ARBA" id="ARBA00023125"/>
    </source>
</evidence>
<reference evidence="5 6" key="1">
    <citation type="submission" date="2023-02" db="EMBL/GenBank/DDBJ databases">
        <title>Oceanobacillus kimchii IFOP_LL358 isolated form Alexandrium catenella lab strain.</title>
        <authorList>
            <person name="Gajardo G."/>
            <person name="Ueki S."/>
            <person name="Maruyama F."/>
        </authorList>
    </citation>
    <scope>NUCLEOTIDE SEQUENCE [LARGE SCALE GENOMIC DNA]</scope>
    <source>
        <strain evidence="5 6">IFOP_LL358</strain>
    </source>
</reference>
<proteinExistence type="predicted"/>
<dbReference type="InterPro" id="IPR050624">
    <property type="entry name" value="HTH-type_Tx_Regulator"/>
</dbReference>
<dbReference type="PANTHER" id="PTHR43479:SF11">
    <property type="entry name" value="ACREF_ENVCD OPERON REPRESSOR-RELATED"/>
    <property type="match status" value="1"/>
</dbReference>
<dbReference type="PRINTS" id="PR00455">
    <property type="entry name" value="HTHTETR"/>
</dbReference>
<dbReference type="InterPro" id="IPR001647">
    <property type="entry name" value="HTH_TetR"/>
</dbReference>
<sequence length="184" mass="21109">MKKSKKREDLLDAAEALFYKQGFHTIGIKQILNEANVATMTMYNHFDSKEELITEVLKRREKIYFDLLKSHTSGQTDVEAYIESLIDFHVDWLVKDGFNGCLFLRAKQEYEGINEDITSLSVEYKQKLIDKISQDLASLNLEDNYSASMQIALILEGATSMFQILGTEVTRRETKKVVSKLIGK</sequence>
<dbReference type="PANTHER" id="PTHR43479">
    <property type="entry name" value="ACREF/ENVCD OPERON REPRESSOR-RELATED"/>
    <property type="match status" value="1"/>
</dbReference>
<dbReference type="Gene3D" id="1.10.357.10">
    <property type="entry name" value="Tetracycline Repressor, domain 2"/>
    <property type="match status" value="1"/>
</dbReference>
<organism evidence="5 6">
    <name type="scientific">Oceanobacillus kimchii</name>
    <dbReference type="NCBI Taxonomy" id="746691"/>
    <lineage>
        <taxon>Bacteria</taxon>
        <taxon>Bacillati</taxon>
        <taxon>Bacillota</taxon>
        <taxon>Bacilli</taxon>
        <taxon>Bacillales</taxon>
        <taxon>Bacillaceae</taxon>
        <taxon>Oceanobacillus</taxon>
    </lineage>
</organism>
<evidence type="ECO:0000313" key="6">
    <source>
        <dbReference type="Proteomes" id="UP001275436"/>
    </source>
</evidence>